<proteinExistence type="inferred from homology"/>
<dbReference type="InterPro" id="IPR000847">
    <property type="entry name" value="LysR_HTH_N"/>
</dbReference>
<accession>V4RGF1</accession>
<evidence type="ECO:0000259" key="5">
    <source>
        <dbReference type="PROSITE" id="PS50931"/>
    </source>
</evidence>
<keyword evidence="4" id="KW-0804">Transcription</keyword>
<dbReference type="PATRIC" id="fig|1121022.4.peg.2561"/>
<dbReference type="Pfam" id="PF03466">
    <property type="entry name" value="LysR_substrate"/>
    <property type="match status" value="1"/>
</dbReference>
<keyword evidence="2" id="KW-0805">Transcription regulation</keyword>
<dbReference type="AlphaFoldDB" id="V4RGF1"/>
<dbReference type="FunFam" id="3.40.190.290:FF:000001">
    <property type="entry name" value="Transcriptional regulator, LysR family"/>
    <property type="match status" value="1"/>
</dbReference>
<evidence type="ECO:0000256" key="3">
    <source>
        <dbReference type="ARBA" id="ARBA00023125"/>
    </source>
</evidence>
<dbReference type="SUPFAM" id="SSF46785">
    <property type="entry name" value="Winged helix' DNA-binding domain"/>
    <property type="match status" value="1"/>
</dbReference>
<dbReference type="Proteomes" id="UP000017837">
    <property type="component" value="Unassembled WGS sequence"/>
</dbReference>
<sequence length="299" mass="33375">MNRLEAMTAFVRVAELSSFTAAAQSLGLPKSSASAAVSQLEAHLKIQLFHRTTRRVQLTQDGQAYYERCREVLAELDELGAMFERTQGTLTGTLRVDMVVSMARDFLVPRLPEFLGQHPGIAIELSCTDRRVDVVAEGFDCVIRVGALSDSALMSRPLGVMRMGNYASSAYLSRHGEPKTLDDLNGHHLIHYAQTLGARPYGFEYRSGDDYQVVDMPGRITVNNTEAFSSAALAGLGIFQSPRTANRPHVAEGRLVEILPAYEAEPLPVSMIYPRRRHQARRVRAFMDWVVEIMRDYLD</sequence>
<dbReference type="InterPro" id="IPR058163">
    <property type="entry name" value="LysR-type_TF_proteobact-type"/>
</dbReference>
<dbReference type="GO" id="GO:0003700">
    <property type="term" value="F:DNA-binding transcription factor activity"/>
    <property type="evidence" value="ECO:0007669"/>
    <property type="project" value="InterPro"/>
</dbReference>
<evidence type="ECO:0000313" key="7">
    <source>
        <dbReference type="Proteomes" id="UP000017837"/>
    </source>
</evidence>
<dbReference type="STRING" id="1121022.GCA_000376105_00933"/>
<dbReference type="PANTHER" id="PTHR30537:SF72">
    <property type="entry name" value="LYSR FAMILY TRANSCRIPTIONAL REGULATOR"/>
    <property type="match status" value="1"/>
</dbReference>
<evidence type="ECO:0000313" key="6">
    <source>
        <dbReference type="EMBL" id="ESQ90428.1"/>
    </source>
</evidence>
<dbReference type="PROSITE" id="PS50931">
    <property type="entry name" value="HTH_LYSR"/>
    <property type="match status" value="1"/>
</dbReference>
<keyword evidence="3" id="KW-0238">DNA-binding</keyword>
<dbReference type="GO" id="GO:0006351">
    <property type="term" value="P:DNA-templated transcription"/>
    <property type="evidence" value="ECO:0007669"/>
    <property type="project" value="TreeGrafter"/>
</dbReference>
<dbReference type="PANTHER" id="PTHR30537">
    <property type="entry name" value="HTH-TYPE TRANSCRIPTIONAL REGULATOR"/>
    <property type="match status" value="1"/>
</dbReference>
<dbReference type="InterPro" id="IPR005119">
    <property type="entry name" value="LysR_subst-bd"/>
</dbReference>
<evidence type="ECO:0000256" key="1">
    <source>
        <dbReference type="ARBA" id="ARBA00009437"/>
    </source>
</evidence>
<dbReference type="Gene3D" id="3.40.190.290">
    <property type="match status" value="1"/>
</dbReference>
<keyword evidence="7" id="KW-1185">Reference proteome</keyword>
<dbReference type="FunFam" id="1.10.10.10:FF:000001">
    <property type="entry name" value="LysR family transcriptional regulator"/>
    <property type="match status" value="1"/>
</dbReference>
<evidence type="ECO:0000256" key="2">
    <source>
        <dbReference type="ARBA" id="ARBA00023015"/>
    </source>
</evidence>
<organism evidence="6 7">
    <name type="scientific">Asticcacaulis benevestitus DSM 16100 = ATCC BAA-896</name>
    <dbReference type="NCBI Taxonomy" id="1121022"/>
    <lineage>
        <taxon>Bacteria</taxon>
        <taxon>Pseudomonadati</taxon>
        <taxon>Pseudomonadota</taxon>
        <taxon>Alphaproteobacteria</taxon>
        <taxon>Caulobacterales</taxon>
        <taxon>Caulobacteraceae</taxon>
        <taxon>Asticcacaulis</taxon>
    </lineage>
</organism>
<evidence type="ECO:0000256" key="4">
    <source>
        <dbReference type="ARBA" id="ARBA00023163"/>
    </source>
</evidence>
<protein>
    <recommendedName>
        <fullName evidence="5">HTH lysR-type domain-containing protein</fullName>
    </recommendedName>
</protein>
<comment type="caution">
    <text evidence="6">The sequence shown here is derived from an EMBL/GenBank/DDBJ whole genome shotgun (WGS) entry which is preliminary data.</text>
</comment>
<comment type="similarity">
    <text evidence="1">Belongs to the LysR transcriptional regulatory family.</text>
</comment>
<dbReference type="RefSeq" id="WP_018080601.1">
    <property type="nucleotide sequence ID" value="NZ_AQWM01000002.1"/>
</dbReference>
<dbReference type="SUPFAM" id="SSF53850">
    <property type="entry name" value="Periplasmic binding protein-like II"/>
    <property type="match status" value="1"/>
</dbReference>
<dbReference type="Pfam" id="PF00126">
    <property type="entry name" value="HTH_1"/>
    <property type="match status" value="1"/>
</dbReference>
<dbReference type="InterPro" id="IPR036388">
    <property type="entry name" value="WH-like_DNA-bd_sf"/>
</dbReference>
<dbReference type="Gene3D" id="1.10.10.10">
    <property type="entry name" value="Winged helix-like DNA-binding domain superfamily/Winged helix DNA-binding domain"/>
    <property type="match status" value="1"/>
</dbReference>
<feature type="domain" description="HTH lysR-type" evidence="5">
    <location>
        <begin position="1"/>
        <end position="59"/>
    </location>
</feature>
<dbReference type="CDD" id="cd08472">
    <property type="entry name" value="PBP2_CrgA_like_3"/>
    <property type="match status" value="1"/>
</dbReference>
<dbReference type="GO" id="GO:0043565">
    <property type="term" value="F:sequence-specific DNA binding"/>
    <property type="evidence" value="ECO:0007669"/>
    <property type="project" value="TreeGrafter"/>
</dbReference>
<gene>
    <name evidence="6" type="ORF">ABENE_12625</name>
</gene>
<name>V4RGF1_9CAUL</name>
<dbReference type="OrthoDB" id="9812435at2"/>
<reference evidence="6 7" key="1">
    <citation type="journal article" date="2014" name="Nature">
        <title>Sequential evolution of bacterial morphology by co-option of a developmental regulator.</title>
        <authorList>
            <person name="Jiang C."/>
            <person name="Brown P.J."/>
            <person name="Ducret A."/>
            <person name="Brun Y.V."/>
        </authorList>
    </citation>
    <scope>NUCLEOTIDE SEQUENCE [LARGE SCALE GENOMIC DNA]</scope>
    <source>
        <strain evidence="6 7">DSM 16100</strain>
    </source>
</reference>
<dbReference type="EMBL" id="AWGB01000024">
    <property type="protein sequence ID" value="ESQ90428.1"/>
    <property type="molecule type" value="Genomic_DNA"/>
</dbReference>
<dbReference type="InterPro" id="IPR036390">
    <property type="entry name" value="WH_DNA-bd_sf"/>
</dbReference>
<dbReference type="eggNOG" id="COG0583">
    <property type="taxonomic scope" value="Bacteria"/>
</dbReference>